<feature type="compositionally biased region" description="Pro residues" evidence="1">
    <location>
        <begin position="183"/>
        <end position="192"/>
    </location>
</feature>
<evidence type="ECO:0000313" key="3">
    <source>
        <dbReference type="Proteomes" id="UP000800036"/>
    </source>
</evidence>
<evidence type="ECO:0000313" key="2">
    <source>
        <dbReference type="EMBL" id="KAF1972460.1"/>
    </source>
</evidence>
<keyword evidence="3" id="KW-1185">Reference proteome</keyword>
<proteinExistence type="predicted"/>
<gene>
    <name evidence="2" type="ORF">BU23DRAFT_467401</name>
</gene>
<dbReference type="EMBL" id="ML976686">
    <property type="protein sequence ID" value="KAF1972460.1"/>
    <property type="molecule type" value="Genomic_DNA"/>
</dbReference>
<feature type="compositionally biased region" description="Low complexity" evidence="1">
    <location>
        <begin position="130"/>
        <end position="149"/>
    </location>
</feature>
<reference evidence="2" key="1">
    <citation type="journal article" date="2020" name="Stud. Mycol.">
        <title>101 Dothideomycetes genomes: a test case for predicting lifestyles and emergence of pathogens.</title>
        <authorList>
            <person name="Haridas S."/>
            <person name="Albert R."/>
            <person name="Binder M."/>
            <person name="Bloem J."/>
            <person name="Labutti K."/>
            <person name="Salamov A."/>
            <person name="Andreopoulos B."/>
            <person name="Baker S."/>
            <person name="Barry K."/>
            <person name="Bills G."/>
            <person name="Bluhm B."/>
            <person name="Cannon C."/>
            <person name="Castanera R."/>
            <person name="Culley D."/>
            <person name="Daum C."/>
            <person name="Ezra D."/>
            <person name="Gonzalez J."/>
            <person name="Henrissat B."/>
            <person name="Kuo A."/>
            <person name="Liang C."/>
            <person name="Lipzen A."/>
            <person name="Lutzoni F."/>
            <person name="Magnuson J."/>
            <person name="Mondo S."/>
            <person name="Nolan M."/>
            <person name="Ohm R."/>
            <person name="Pangilinan J."/>
            <person name="Park H.-J."/>
            <person name="Ramirez L."/>
            <person name="Alfaro M."/>
            <person name="Sun H."/>
            <person name="Tritt A."/>
            <person name="Yoshinaga Y."/>
            <person name="Zwiers L.-H."/>
            <person name="Turgeon B."/>
            <person name="Goodwin S."/>
            <person name="Spatafora J."/>
            <person name="Crous P."/>
            <person name="Grigoriev I."/>
        </authorList>
    </citation>
    <scope>NUCLEOTIDE SEQUENCE</scope>
    <source>
        <strain evidence="2">CBS 107.79</strain>
    </source>
</reference>
<dbReference type="AlphaFoldDB" id="A0A6A5V705"/>
<accession>A0A6A5V705</accession>
<dbReference type="Proteomes" id="UP000800036">
    <property type="component" value="Unassembled WGS sequence"/>
</dbReference>
<name>A0A6A5V705_9PLEO</name>
<feature type="compositionally biased region" description="Polar residues" evidence="1">
    <location>
        <begin position="150"/>
        <end position="176"/>
    </location>
</feature>
<evidence type="ECO:0000256" key="1">
    <source>
        <dbReference type="SAM" id="MobiDB-lite"/>
    </source>
</evidence>
<protein>
    <submittedName>
        <fullName evidence="2">Uncharacterized protein</fullName>
    </submittedName>
</protein>
<dbReference type="OrthoDB" id="5427833at2759"/>
<feature type="region of interest" description="Disordered" evidence="1">
    <location>
        <begin position="130"/>
        <end position="211"/>
    </location>
</feature>
<sequence>MSLVPTGLATTTEPVSLSKFVPRIENLPDSCQAAYTAPIEGCTRDDFPANRDPEVNNCSAECVNGLVKIVKLVNAQCATVRVPATSIIGKALLGDLIPVLCGKIVVVTEQPSSTQAGLVTSSTAALASTTLQAQSSSAPQSSSKQPQATDGAQSGSSAPATMSTQEPPTSTIQTPGLTLDTATPPPPPPPNSSPVEQKSNPDSGGGSPFDVTLASTSSSLHLQVAMAAVLGVAGCILLFT</sequence>
<organism evidence="2 3">
    <name type="scientific">Bimuria novae-zelandiae CBS 107.79</name>
    <dbReference type="NCBI Taxonomy" id="1447943"/>
    <lineage>
        <taxon>Eukaryota</taxon>
        <taxon>Fungi</taxon>
        <taxon>Dikarya</taxon>
        <taxon>Ascomycota</taxon>
        <taxon>Pezizomycotina</taxon>
        <taxon>Dothideomycetes</taxon>
        <taxon>Pleosporomycetidae</taxon>
        <taxon>Pleosporales</taxon>
        <taxon>Massarineae</taxon>
        <taxon>Didymosphaeriaceae</taxon>
        <taxon>Bimuria</taxon>
    </lineage>
</organism>
<feature type="compositionally biased region" description="Polar residues" evidence="1">
    <location>
        <begin position="193"/>
        <end position="202"/>
    </location>
</feature>